<keyword evidence="1" id="KW-0472">Membrane</keyword>
<dbReference type="AlphaFoldDB" id="A0A0H3J5B8"/>
<accession>A0A0H3J5B8</accession>
<reference evidence="2 5" key="1">
    <citation type="journal article" date="2015" name="Genome Announc.">
        <title>Complete Genome Sequence of the Nitrogen-Fixing and Solvent-Producing Clostridium pasteurianum DSM 525.</title>
        <authorList>
            <person name="Poehlein A."/>
            <person name="Grosse-Honebrink A."/>
            <person name="Zhang Y."/>
            <person name="Minton N.P."/>
            <person name="Daniel R."/>
        </authorList>
    </citation>
    <scope>NUCLEOTIDE SEQUENCE [LARGE SCALE GENOMIC DNA]</scope>
    <source>
        <strain evidence="2">DSM 525</strain>
        <strain evidence="5">DSM 525 / ATCC 6013</strain>
    </source>
</reference>
<reference evidence="3 4" key="3">
    <citation type="journal article" name="Genome Announc.">
        <title>Improved Draft Genome Sequence of Clostridium pasteurianum Strain ATCC 6013 (DSM 525) Using a Hybrid Next-Generation Sequencing Approach.</title>
        <authorList>
            <person name="Pyne M.E."/>
            <person name="Utturkar S."/>
            <person name="Brown S.D."/>
            <person name="Moo-Young M."/>
            <person name="Chung D.A."/>
            <person name="Chou C.P."/>
        </authorList>
    </citation>
    <scope>NUCLEOTIDE SEQUENCE [LARGE SCALE GENOMIC DNA]</scope>
    <source>
        <strain evidence="3 4">ATCC 6013</strain>
    </source>
</reference>
<dbReference type="KEGG" id="cpae:CPAST_c31000"/>
<protein>
    <submittedName>
        <fullName evidence="2">Uncharacterized protein</fullName>
    </submittedName>
</protein>
<dbReference type="Proteomes" id="UP000028042">
    <property type="component" value="Unassembled WGS sequence"/>
</dbReference>
<evidence type="ECO:0000313" key="2">
    <source>
        <dbReference type="EMBL" id="AJA53154.1"/>
    </source>
</evidence>
<name>A0A0H3J5B8_CLOPA</name>
<dbReference type="EMBL" id="JPGY02000001">
    <property type="protein sequence ID" value="KRU10838.1"/>
    <property type="molecule type" value="Genomic_DNA"/>
</dbReference>
<keyword evidence="1" id="KW-0812">Transmembrane</keyword>
<organism evidence="2 5">
    <name type="scientific">Clostridium pasteurianum DSM 525 = ATCC 6013</name>
    <dbReference type="NCBI Taxonomy" id="1262449"/>
    <lineage>
        <taxon>Bacteria</taxon>
        <taxon>Bacillati</taxon>
        <taxon>Bacillota</taxon>
        <taxon>Clostridia</taxon>
        <taxon>Eubacteriales</taxon>
        <taxon>Clostridiaceae</taxon>
        <taxon>Clostridium</taxon>
    </lineage>
</organism>
<proteinExistence type="predicted"/>
<dbReference type="Proteomes" id="UP000030905">
    <property type="component" value="Chromosome"/>
</dbReference>
<dbReference type="EMBL" id="CP009268">
    <property type="protein sequence ID" value="AJA53154.1"/>
    <property type="molecule type" value="Genomic_DNA"/>
</dbReference>
<keyword evidence="1" id="KW-1133">Transmembrane helix</keyword>
<evidence type="ECO:0000313" key="4">
    <source>
        <dbReference type="Proteomes" id="UP000028042"/>
    </source>
</evidence>
<gene>
    <name evidence="2" type="ORF">CLPA_c31000</name>
    <name evidence="3" type="ORF">CP6013_00085</name>
</gene>
<reference evidence="3" key="2">
    <citation type="submission" date="2015-10" db="EMBL/GenBank/DDBJ databases">
        <title>Improved Draft Genome Sequence of Clostridium pasteurianum Strain ATCC 6013 (DSM 525) Using a Hybrid Next-Generation Sequencing Approach.</title>
        <authorList>
            <person name="Pyne M.E."/>
            <person name="Utturkar S.M."/>
            <person name="Brown S.D."/>
            <person name="Moo-Young M."/>
            <person name="Chung D.A."/>
            <person name="Chou P.C."/>
        </authorList>
    </citation>
    <scope>NUCLEOTIDE SEQUENCE</scope>
    <source>
        <strain evidence="3">ATCC 6013</strain>
    </source>
</reference>
<dbReference type="PATRIC" id="fig|1262449.3.peg.2369"/>
<feature type="transmembrane region" description="Helical" evidence="1">
    <location>
        <begin position="69"/>
        <end position="90"/>
    </location>
</feature>
<evidence type="ECO:0000313" key="3">
    <source>
        <dbReference type="EMBL" id="KRU10838.1"/>
    </source>
</evidence>
<evidence type="ECO:0000256" key="1">
    <source>
        <dbReference type="SAM" id="Phobius"/>
    </source>
</evidence>
<dbReference type="KEGG" id="cpat:CLPA_c31000"/>
<dbReference type="eggNOG" id="ENOG5032766">
    <property type="taxonomic scope" value="Bacteria"/>
</dbReference>
<dbReference type="RefSeq" id="WP_003445514.1">
    <property type="nucleotide sequence ID" value="NZ_ANZB01000007.1"/>
</dbReference>
<feature type="transmembrane region" description="Helical" evidence="1">
    <location>
        <begin position="40"/>
        <end position="62"/>
    </location>
</feature>
<sequence length="145" mass="16864">MSKEKTQYGTDDNEQEYDLDEKQDNYSFGEEIVGGKILEAVMNLLGGITLVTTITVTIIYFIKFKWLRGFSILFLGIVLMLIMFSISKILQLLTINTTNVNRIEEQLKKLNEEGIVNLVIDPNIKMPNRETRRNRKQSELLRYLK</sequence>
<dbReference type="GeneID" id="93075210"/>
<evidence type="ECO:0000313" key="5">
    <source>
        <dbReference type="Proteomes" id="UP000030905"/>
    </source>
</evidence>
<keyword evidence="5" id="KW-1185">Reference proteome</keyword>